<dbReference type="Proteomes" id="UP000324974">
    <property type="component" value="Chromosome"/>
</dbReference>
<proteinExistence type="predicted"/>
<dbReference type="PROSITE" id="PS51257">
    <property type="entry name" value="PROKAR_LIPOPROTEIN"/>
    <property type="match status" value="1"/>
</dbReference>
<sequence length="178" mass="18224">MRKSRTINLLLLGGGMFAFCACLCSGCGRNNPTEVSAPYDPPWHDANGNAIAKEWNTDADGHRTPTQPPYDANGKPIAFDANGNPVPPAGTTHSGYSSSSSHYHRTGGWFPYIFSTRSTPSYGPTYRSGPTNTGSTYFGGSKPNSSSPPAKSSGGSSSSGSVSRGGFGGSAASASSGS</sequence>
<reference evidence="4" key="1">
    <citation type="submission" date="2019-08" db="EMBL/GenBank/DDBJ databases">
        <title>Limnoglobus roseus gen. nov., sp. nov., a novel freshwater planctomycete with a giant genome from the family Gemmataceae.</title>
        <authorList>
            <person name="Kulichevskaya I.S."/>
            <person name="Naumoff D.G."/>
            <person name="Miroshnikov K."/>
            <person name="Ivanova A."/>
            <person name="Philippov D.A."/>
            <person name="Hakobyan A."/>
            <person name="Rijpstra I.C."/>
            <person name="Sinninghe Damste J.S."/>
            <person name="Liesack W."/>
            <person name="Dedysh S.N."/>
        </authorList>
    </citation>
    <scope>NUCLEOTIDE SEQUENCE [LARGE SCALE GENOMIC DNA]</scope>
    <source>
        <strain evidence="4">PX52</strain>
    </source>
</reference>
<dbReference type="RefSeq" id="WP_149110177.1">
    <property type="nucleotide sequence ID" value="NZ_CP042425.1"/>
</dbReference>
<keyword evidence="4" id="KW-1185">Reference proteome</keyword>
<accession>A0A5C1A9V9</accession>
<keyword evidence="2" id="KW-0732">Signal</keyword>
<evidence type="ECO:0008006" key="5">
    <source>
        <dbReference type="Google" id="ProtNLM"/>
    </source>
</evidence>
<feature type="compositionally biased region" description="Polar residues" evidence="1">
    <location>
        <begin position="124"/>
        <end position="138"/>
    </location>
</feature>
<feature type="signal peptide" evidence="2">
    <location>
        <begin position="1"/>
        <end position="20"/>
    </location>
</feature>
<evidence type="ECO:0000313" key="4">
    <source>
        <dbReference type="Proteomes" id="UP000324974"/>
    </source>
</evidence>
<evidence type="ECO:0000313" key="3">
    <source>
        <dbReference type="EMBL" id="QEL15355.1"/>
    </source>
</evidence>
<organism evidence="3 4">
    <name type="scientific">Limnoglobus roseus</name>
    <dbReference type="NCBI Taxonomy" id="2598579"/>
    <lineage>
        <taxon>Bacteria</taxon>
        <taxon>Pseudomonadati</taxon>
        <taxon>Planctomycetota</taxon>
        <taxon>Planctomycetia</taxon>
        <taxon>Gemmatales</taxon>
        <taxon>Gemmataceae</taxon>
        <taxon>Limnoglobus</taxon>
    </lineage>
</organism>
<evidence type="ECO:0000256" key="2">
    <source>
        <dbReference type="SAM" id="SignalP"/>
    </source>
</evidence>
<feature type="chain" id="PRO_5022755786" description="Secreted protein" evidence="2">
    <location>
        <begin position="21"/>
        <end position="178"/>
    </location>
</feature>
<gene>
    <name evidence="3" type="ORF">PX52LOC_02270</name>
</gene>
<dbReference type="AlphaFoldDB" id="A0A5C1A9V9"/>
<name>A0A5C1A9V9_9BACT</name>
<dbReference type="EMBL" id="CP042425">
    <property type="protein sequence ID" value="QEL15355.1"/>
    <property type="molecule type" value="Genomic_DNA"/>
</dbReference>
<feature type="compositionally biased region" description="Low complexity" evidence="1">
    <location>
        <begin position="139"/>
        <end position="162"/>
    </location>
</feature>
<evidence type="ECO:0000256" key="1">
    <source>
        <dbReference type="SAM" id="MobiDB-lite"/>
    </source>
</evidence>
<dbReference type="KEGG" id="lrs:PX52LOC_02270"/>
<feature type="region of interest" description="Disordered" evidence="1">
    <location>
        <begin position="124"/>
        <end position="178"/>
    </location>
</feature>
<protein>
    <recommendedName>
        <fullName evidence="5">Secreted protein</fullName>
    </recommendedName>
</protein>